<sequence>MPFRLWFLPAALVVSCGLYTTAQAHPHVWVSVQSELVMDGQKITAINHRWTFDEAFSAFASQGLDENDDGVLSREELQPLAQVNVESLSEYGYFSELYQKGAPDTGETAFGDPYDYWLSVSGDQLVLHFTLPVVADVDTHQEAVLDVYDPSFFVDFTFADKSPAKLLNAPANCHARVERPKGLDDDVASQLAAIPADQRAIPSDLMQFTVAMANQVYLKCD</sequence>
<dbReference type="PROSITE" id="PS00018">
    <property type="entry name" value="EF_HAND_1"/>
    <property type="match status" value="1"/>
</dbReference>
<dbReference type="EMBL" id="FOVR01000007">
    <property type="protein sequence ID" value="SFO49518.1"/>
    <property type="molecule type" value="Genomic_DNA"/>
</dbReference>
<keyword evidence="3" id="KW-1185">Reference proteome</keyword>
<protein>
    <submittedName>
        <fullName evidence="2">ABC-type uncharacterized transport system, substrate-binding protein</fullName>
    </submittedName>
</protein>
<dbReference type="Proteomes" id="UP000199236">
    <property type="component" value="Unassembled WGS sequence"/>
</dbReference>
<dbReference type="AlphaFoldDB" id="A0A1I5HMH2"/>
<keyword evidence="1" id="KW-0732">Signal</keyword>
<dbReference type="STRING" id="655353.SAMN04488056_10712"/>
<accession>A0A1I5HMH2</accession>
<evidence type="ECO:0000256" key="1">
    <source>
        <dbReference type="SAM" id="SignalP"/>
    </source>
</evidence>
<evidence type="ECO:0000313" key="3">
    <source>
        <dbReference type="Proteomes" id="UP000199236"/>
    </source>
</evidence>
<feature type="signal peptide" evidence="1">
    <location>
        <begin position="1"/>
        <end position="24"/>
    </location>
</feature>
<dbReference type="PROSITE" id="PS51257">
    <property type="entry name" value="PROKAR_LIPOPROTEIN"/>
    <property type="match status" value="1"/>
</dbReference>
<reference evidence="2 3" key="1">
    <citation type="submission" date="2016-10" db="EMBL/GenBank/DDBJ databases">
        <authorList>
            <person name="de Groot N.N."/>
        </authorList>
    </citation>
    <scope>NUCLEOTIDE SEQUENCE [LARGE SCALE GENOMIC DNA]</scope>
    <source>
        <strain evidence="2 3">CGMCC 1.9157</strain>
    </source>
</reference>
<feature type="chain" id="PRO_5011510507" evidence="1">
    <location>
        <begin position="25"/>
        <end position="221"/>
    </location>
</feature>
<dbReference type="RefSeq" id="WP_175528068.1">
    <property type="nucleotide sequence ID" value="NZ_FOVR01000007.1"/>
</dbReference>
<dbReference type="InterPro" id="IPR018247">
    <property type="entry name" value="EF_Hand_1_Ca_BS"/>
</dbReference>
<gene>
    <name evidence="2" type="ORF">SAMN04488056_10712</name>
</gene>
<proteinExistence type="predicted"/>
<evidence type="ECO:0000313" key="2">
    <source>
        <dbReference type="EMBL" id="SFO49518.1"/>
    </source>
</evidence>
<dbReference type="Pfam" id="PF06226">
    <property type="entry name" value="DUF1007"/>
    <property type="match status" value="1"/>
</dbReference>
<dbReference type="InterPro" id="IPR010412">
    <property type="entry name" value="DUF1007"/>
</dbReference>
<name>A0A1I5HMH2_9HYPH</name>
<organism evidence="2 3">
    <name type="scientific">Cohaesibacter marisflavi</name>
    <dbReference type="NCBI Taxonomy" id="655353"/>
    <lineage>
        <taxon>Bacteria</taxon>
        <taxon>Pseudomonadati</taxon>
        <taxon>Pseudomonadota</taxon>
        <taxon>Alphaproteobacteria</taxon>
        <taxon>Hyphomicrobiales</taxon>
        <taxon>Cohaesibacteraceae</taxon>
    </lineage>
</organism>